<gene>
    <name evidence="2" type="primary">SMKI12G0710</name>
    <name evidence="2" type="ORF">SMKI_12G0710</name>
</gene>
<dbReference type="AlphaFoldDB" id="A0AA35NDW3"/>
<sequence>MNYNSQISDESLKNVRILLNFEIGNQVKSLTNAESKTCYNELVNTGNLEEKSDGYEKLFAQYVLFCDEKYLCESVIPDSRFWNIFYDSCQKLKPETLVPCLIKVFNVALKYTDSNKKKVIVRVCHISTENFQLIGILLLILSRRPIQRPLFTDTILSINLFLKCLLILCETSLQHAVKSVPAMLILLFRYNFPASISELVYIEDLQPLILGEFVPLKQRLINFLSSVNIDDYSCPLKEDLLRAIKDNSVFQKGLEMEMGNLPGTSLLNAYDTFTFLNSPNKSFKRLYTEQLLFGENDFPLYKAIFQLSDQFRRLFNETGKEEDLYSNSKNDLKLQIATVVLNRQVYFYKTIELFLRFWIESLAKSQNDMISLLNLAIITLRHVCLSSNDLELAVQTKSLLETQVDALNSMSYRFARTLQLDSIKKEQYRTWSSSIASFDTMLSGQVHDYVRHQRLLQLQKGTWVYAENPLNSEAGTPKVYFLIVSDNHASLLAREFETQTNDSPYLFDNKILTSPGCEALANGRTKVVVLKHITSFKSTGLTTPSRRTGNNVYVKLDESNVYTEVELKDRNNKTVLKFYLDTEEGKYIWLDGLKLISPSQHEDISEDTKDQIDTLFDLRKNVQMINLNVRQDIILPPPEASNESEDEEFYDLETLKKVTQNFYFD</sequence>
<dbReference type="EMBL" id="OX365768">
    <property type="protein sequence ID" value="CAI4034934.1"/>
    <property type="molecule type" value="Genomic_DNA"/>
</dbReference>
<dbReference type="Pfam" id="PF16457">
    <property type="entry name" value="PH_12"/>
    <property type="match status" value="1"/>
</dbReference>
<name>A0AA35NDW3_SACMI</name>
<organism evidence="2 3">
    <name type="scientific">Saccharomyces mikatae IFO 1815</name>
    <dbReference type="NCBI Taxonomy" id="226126"/>
    <lineage>
        <taxon>Eukaryota</taxon>
        <taxon>Fungi</taxon>
        <taxon>Dikarya</taxon>
        <taxon>Ascomycota</taxon>
        <taxon>Saccharomycotina</taxon>
        <taxon>Saccharomycetes</taxon>
        <taxon>Saccharomycetales</taxon>
        <taxon>Saccharomycetaceae</taxon>
        <taxon>Saccharomyces</taxon>
    </lineage>
</organism>
<dbReference type="GeneID" id="80919788"/>
<evidence type="ECO:0000259" key="1">
    <source>
        <dbReference type="Pfam" id="PF16457"/>
    </source>
</evidence>
<evidence type="ECO:0000313" key="2">
    <source>
        <dbReference type="EMBL" id="CAI4034934.1"/>
    </source>
</evidence>
<accession>A0AA35NDW3</accession>
<dbReference type="InterPro" id="IPR001849">
    <property type="entry name" value="PH_domain"/>
</dbReference>
<evidence type="ECO:0000313" key="3">
    <source>
        <dbReference type="Proteomes" id="UP001161438"/>
    </source>
</evidence>
<proteinExistence type="predicted"/>
<dbReference type="Proteomes" id="UP001161438">
    <property type="component" value="Chromosome 12"/>
</dbReference>
<protein>
    <recommendedName>
        <fullName evidence="1">PH domain-containing protein</fullName>
    </recommendedName>
</protein>
<feature type="domain" description="PH" evidence="1">
    <location>
        <begin position="450"/>
        <end position="595"/>
    </location>
</feature>
<reference evidence="2" key="1">
    <citation type="submission" date="2022-10" db="EMBL/GenBank/DDBJ databases">
        <authorList>
            <person name="Byrne P K."/>
        </authorList>
    </citation>
    <scope>NUCLEOTIDE SEQUENCE</scope>
    <source>
        <strain evidence="2">IFO1815</strain>
    </source>
</reference>
<dbReference type="RefSeq" id="XP_056078054.1">
    <property type="nucleotide sequence ID" value="XM_056224102.1"/>
</dbReference>
<keyword evidence="3" id="KW-1185">Reference proteome</keyword>